<evidence type="ECO:0000313" key="5">
    <source>
        <dbReference type="Proteomes" id="UP000094784"/>
    </source>
</evidence>
<dbReference type="InterPro" id="IPR052177">
    <property type="entry name" value="Divisome_Glycosyl_Hydrolase"/>
</dbReference>
<dbReference type="Proteomes" id="UP000094784">
    <property type="component" value="Unassembled WGS sequence"/>
</dbReference>
<keyword evidence="1 2" id="KW-0732">Signal</keyword>
<proteinExistence type="predicted"/>
<protein>
    <recommendedName>
        <fullName evidence="3">Glycosyl hydrolase-like 10 domain-containing protein</fullName>
    </recommendedName>
</protein>
<accession>A0A1E4R3K4</accession>
<dbReference type="PANTHER" id="PTHR43405">
    <property type="entry name" value="GLYCOSYL HYDROLASE DIGH"/>
    <property type="match status" value="1"/>
</dbReference>
<gene>
    <name evidence="4" type="ORF">BG258_03550</name>
</gene>
<dbReference type="PANTHER" id="PTHR43405:SF1">
    <property type="entry name" value="GLYCOSYL HYDROLASE DIGH"/>
    <property type="match status" value="1"/>
</dbReference>
<dbReference type="InterPro" id="IPR017853">
    <property type="entry name" value="GH"/>
</dbReference>
<dbReference type="AlphaFoldDB" id="A0A1E4R3K4"/>
<feature type="domain" description="Glycosyl hydrolase-like 10" evidence="3">
    <location>
        <begin position="40"/>
        <end position="361"/>
    </location>
</feature>
<dbReference type="Pfam" id="PF02638">
    <property type="entry name" value="GHL10"/>
    <property type="match status" value="1"/>
</dbReference>
<dbReference type="OrthoDB" id="9794671at2"/>
<dbReference type="Gene3D" id="3.20.20.80">
    <property type="entry name" value="Glycosidases"/>
    <property type="match status" value="1"/>
</dbReference>
<dbReference type="EMBL" id="MECQ01000001">
    <property type="protein sequence ID" value="ODV55030.1"/>
    <property type="molecule type" value="Genomic_DNA"/>
</dbReference>
<dbReference type="InterPro" id="IPR003790">
    <property type="entry name" value="GHL10"/>
</dbReference>
<sequence>MRKKNSKWKLIALVAMILVLGLSTIPANTVKASTTQPKREMRAVWISTVLNLDMKAGMNKEQYTAWARQTLDQLKANKFNTVIYQVRPTNDAMYASELSPWSSYITGKKQGTNPGYDPLEIIIEESHKRGMELHAWMNPYRVTMTGQKLTDLAADNVAITHPNWVVKYGKQYYLNPGLPEVQDYLVQIVSELVANYDVDAVHMDDYFYPYKIANEVFPDQAAYKKYGASFKKVEDWRRDNVNKLVENLYTAIKETKPYVQFGISPFGVWRNKSLDNTGSDTRAGVNNYDDLYADVRTWIQNGTIDYITPQIYWSRTLSVAKYGTLLNWWSHEVQTYAKTHPVHLYIGLADYKVGNDSDAAWKNKMELPSQILENRSEKVAADGQMHFSLRSFQNNKLGYASIVSQQLYNYTALTPETTWNGDTVPNKPTYVEVTKEAAGRKIEIIDDNETQPRKYVIYRFKGNKEGSYHDPQHIVDVVYNKDGITQFVDKSALAKQNYTYGITAVSATGVESKEAFVVKEDQ</sequence>
<organism evidence="4 5">
    <name type="scientific">Lysinibacillus fusiformis</name>
    <dbReference type="NCBI Taxonomy" id="28031"/>
    <lineage>
        <taxon>Bacteria</taxon>
        <taxon>Bacillati</taxon>
        <taxon>Bacillota</taxon>
        <taxon>Bacilli</taxon>
        <taxon>Bacillales</taxon>
        <taxon>Bacillaceae</taxon>
        <taxon>Lysinibacillus</taxon>
    </lineage>
</organism>
<evidence type="ECO:0000313" key="4">
    <source>
        <dbReference type="EMBL" id="ODV55030.1"/>
    </source>
</evidence>
<comment type="caution">
    <text evidence="4">The sequence shown here is derived from an EMBL/GenBank/DDBJ whole genome shotgun (WGS) entry which is preliminary data.</text>
</comment>
<evidence type="ECO:0000256" key="2">
    <source>
        <dbReference type="SAM" id="SignalP"/>
    </source>
</evidence>
<evidence type="ECO:0000256" key="1">
    <source>
        <dbReference type="ARBA" id="ARBA00022729"/>
    </source>
</evidence>
<feature type="signal peptide" evidence="2">
    <location>
        <begin position="1"/>
        <end position="32"/>
    </location>
</feature>
<feature type="chain" id="PRO_5009162026" description="Glycosyl hydrolase-like 10 domain-containing protein" evidence="2">
    <location>
        <begin position="33"/>
        <end position="522"/>
    </location>
</feature>
<dbReference type="InterPro" id="IPR013783">
    <property type="entry name" value="Ig-like_fold"/>
</dbReference>
<dbReference type="RefSeq" id="WP_069480223.1">
    <property type="nucleotide sequence ID" value="NZ_KV766182.1"/>
</dbReference>
<reference evidence="4 5" key="1">
    <citation type="submission" date="2016-09" db="EMBL/GenBank/DDBJ databases">
        <title>Draft genome sequence of the soil isolate, Lysinibacillus fusiformis M5, a potential hypoxanthine producer.</title>
        <authorList>
            <person name="Gallegos-Monterrosa R."/>
            <person name="Maroti G."/>
            <person name="Balint B."/>
            <person name="Kovacs A.T."/>
        </authorList>
    </citation>
    <scope>NUCLEOTIDE SEQUENCE [LARGE SCALE GENOMIC DNA]</scope>
    <source>
        <strain evidence="4 5">M5</strain>
    </source>
</reference>
<dbReference type="SUPFAM" id="SSF51445">
    <property type="entry name" value="(Trans)glycosidases"/>
    <property type="match status" value="1"/>
</dbReference>
<dbReference type="Gene3D" id="2.60.40.10">
    <property type="entry name" value="Immunoglobulins"/>
    <property type="match status" value="1"/>
</dbReference>
<evidence type="ECO:0000259" key="3">
    <source>
        <dbReference type="Pfam" id="PF02638"/>
    </source>
</evidence>
<name>A0A1E4R3K4_9BACI</name>